<evidence type="ECO:0000256" key="1">
    <source>
        <dbReference type="ARBA" id="ARBA00004434"/>
    </source>
</evidence>
<evidence type="ECO:0000256" key="9">
    <source>
        <dbReference type="ARBA" id="ARBA00023128"/>
    </source>
</evidence>
<comment type="similarity">
    <text evidence="2">Belongs to the peptidase S26 family. IMP2 subfamily.</text>
</comment>
<dbReference type="FunFam" id="2.10.109.10:FF:000005">
    <property type="entry name" value="Mitochondrial inner membrane protease subunit"/>
    <property type="match status" value="1"/>
</dbReference>
<dbReference type="InterPro" id="IPR036286">
    <property type="entry name" value="LexA/Signal_pep-like_sf"/>
</dbReference>
<protein>
    <recommendedName>
        <fullName evidence="3">Mitochondrial inner membrane protease subunit 2</fullName>
    </recommendedName>
</protein>
<dbReference type="GO" id="GO:0004252">
    <property type="term" value="F:serine-type endopeptidase activity"/>
    <property type="evidence" value="ECO:0007669"/>
    <property type="project" value="InterPro"/>
</dbReference>
<keyword evidence="15" id="KW-1185">Reference proteome</keyword>
<dbReference type="SUPFAM" id="SSF51306">
    <property type="entry name" value="LexA/Signal peptidase"/>
    <property type="match status" value="1"/>
</dbReference>
<reference evidence="15" key="1">
    <citation type="journal article" date="2013" name="Genome Announc.">
        <title>Genome sequence of the food spoilage yeast Zygosaccharomyces bailii CLIB 213(T).</title>
        <authorList>
            <person name="Galeote V."/>
            <person name="Bigey F."/>
            <person name="Devillers H."/>
            <person name="Neuveglise C."/>
            <person name="Dequin S."/>
        </authorList>
    </citation>
    <scope>NUCLEOTIDE SEQUENCE [LARGE SCALE GENOMIC DNA]</scope>
    <source>
        <strain evidence="15">CLIB 213 / ATCC 58445 / CBS 680 / CCRC 21525 / NBRC 1098 / NCYC 1416 / NRRL Y-2227</strain>
    </source>
</reference>
<accession>A0A8J2TAG0</accession>
<evidence type="ECO:0000256" key="10">
    <source>
        <dbReference type="ARBA" id="ARBA00023136"/>
    </source>
</evidence>
<name>A0A8J2TAG0_ZYGB2</name>
<dbReference type="AlphaFoldDB" id="A0A8J2TAG0"/>
<evidence type="ECO:0000256" key="8">
    <source>
        <dbReference type="ARBA" id="ARBA00022989"/>
    </source>
</evidence>
<evidence type="ECO:0000313" key="14">
    <source>
        <dbReference type="EMBL" id="CDF92003.1"/>
    </source>
</evidence>
<dbReference type="GO" id="GO:0006627">
    <property type="term" value="P:protein processing involved in protein targeting to mitochondrion"/>
    <property type="evidence" value="ECO:0007669"/>
    <property type="project" value="InterPro"/>
</dbReference>
<dbReference type="Pfam" id="PF10502">
    <property type="entry name" value="Peptidase_S26"/>
    <property type="match status" value="2"/>
</dbReference>
<evidence type="ECO:0000256" key="6">
    <source>
        <dbReference type="ARBA" id="ARBA00022792"/>
    </source>
</evidence>
<dbReference type="GO" id="GO:0006465">
    <property type="term" value="P:signal peptide processing"/>
    <property type="evidence" value="ECO:0007669"/>
    <property type="project" value="InterPro"/>
</dbReference>
<keyword evidence="5" id="KW-0812">Transmembrane</keyword>
<dbReference type="PROSITE" id="PS00761">
    <property type="entry name" value="SPASE_I_3"/>
    <property type="match status" value="1"/>
</dbReference>
<evidence type="ECO:0000259" key="13">
    <source>
        <dbReference type="Pfam" id="PF10502"/>
    </source>
</evidence>
<keyword evidence="12" id="KW-0732">Signal</keyword>
<evidence type="ECO:0000256" key="5">
    <source>
        <dbReference type="ARBA" id="ARBA00022692"/>
    </source>
</evidence>
<dbReference type="EMBL" id="HG316470">
    <property type="protein sequence ID" value="CDF92003.1"/>
    <property type="molecule type" value="Genomic_DNA"/>
</dbReference>
<evidence type="ECO:0000313" key="15">
    <source>
        <dbReference type="Proteomes" id="UP000019375"/>
    </source>
</evidence>
<keyword evidence="6" id="KW-0999">Mitochondrion inner membrane</keyword>
<keyword evidence="4" id="KW-0645">Protease</keyword>
<gene>
    <name evidence="14" type="ORF">BN860_00914g</name>
</gene>
<proteinExistence type="inferred from homology"/>
<organism evidence="14 15">
    <name type="scientific">Zygosaccharomyces bailii (strain CLIB 213 / ATCC 58445 / CBS 680 / BCRC 21525 / NBRC 1098 / NCYC 1416 / NRRL Y-2227)</name>
    <dbReference type="NCBI Taxonomy" id="1333698"/>
    <lineage>
        <taxon>Eukaryota</taxon>
        <taxon>Fungi</taxon>
        <taxon>Dikarya</taxon>
        <taxon>Ascomycota</taxon>
        <taxon>Saccharomycotina</taxon>
        <taxon>Saccharomycetes</taxon>
        <taxon>Saccharomycetales</taxon>
        <taxon>Saccharomycetaceae</taxon>
        <taxon>Zygosaccharomyces</taxon>
    </lineage>
</organism>
<feature type="chain" id="PRO_5035185424" description="Mitochondrial inner membrane protease subunit 2" evidence="12">
    <location>
        <begin position="23"/>
        <end position="172"/>
    </location>
</feature>
<feature type="domain" description="Peptidase S26" evidence="13">
    <location>
        <begin position="108"/>
        <end position="148"/>
    </location>
</feature>
<keyword evidence="7" id="KW-0378">Hydrolase</keyword>
<evidence type="ECO:0000256" key="11">
    <source>
        <dbReference type="PIRSR" id="PIRSR600223-1"/>
    </source>
</evidence>
<dbReference type="Proteomes" id="UP000019375">
    <property type="component" value="Unassembled WGS sequence"/>
</dbReference>
<dbReference type="PRINTS" id="PR00727">
    <property type="entry name" value="LEADERPTASE"/>
</dbReference>
<evidence type="ECO:0000256" key="12">
    <source>
        <dbReference type="SAM" id="SignalP"/>
    </source>
</evidence>
<dbReference type="CDD" id="cd06530">
    <property type="entry name" value="S26_SPase_I"/>
    <property type="match status" value="1"/>
</dbReference>
<sequence>MSSNKALKYSLITLTWIPVVMTVNDNVCHVAKIEGSSMRPTLNASDNSVSTDWVFLWKLNCRAAHNLRRNDVILFKSPMDPSKTFCKRIKAIQYDAVQARHPYPRSVVNIPRNHLWVEGDNVYHSVDSNNFGPISAGLVVGKAIKVIWPPSRWGADLQLSTGRPNVLTVRPE</sequence>
<evidence type="ECO:0000256" key="4">
    <source>
        <dbReference type="ARBA" id="ARBA00022670"/>
    </source>
</evidence>
<dbReference type="PANTHER" id="PTHR46041:SF2">
    <property type="entry name" value="MITOCHONDRIAL INNER MEMBRANE PROTEASE SUBUNIT 2"/>
    <property type="match status" value="1"/>
</dbReference>
<keyword evidence="9" id="KW-0496">Mitochondrion</keyword>
<evidence type="ECO:0000256" key="2">
    <source>
        <dbReference type="ARBA" id="ARBA00007066"/>
    </source>
</evidence>
<dbReference type="PANTHER" id="PTHR46041">
    <property type="entry name" value="MITOCHONDRIAL INNER MEMBRANE PROTEASE SUBUNIT 2"/>
    <property type="match status" value="1"/>
</dbReference>
<dbReference type="InterPro" id="IPR019758">
    <property type="entry name" value="Pept_S26A_signal_pept_1_CS"/>
</dbReference>
<keyword evidence="10" id="KW-0472">Membrane</keyword>
<dbReference type="InterPro" id="IPR019533">
    <property type="entry name" value="Peptidase_S26"/>
</dbReference>
<dbReference type="Gene3D" id="2.10.109.10">
    <property type="entry name" value="Umud Fragment, subunit A"/>
    <property type="match status" value="1"/>
</dbReference>
<evidence type="ECO:0000256" key="3">
    <source>
        <dbReference type="ARBA" id="ARBA00013650"/>
    </source>
</evidence>
<dbReference type="OrthoDB" id="9996127at2759"/>
<dbReference type="InterPro" id="IPR000223">
    <property type="entry name" value="Pept_S26A_signal_pept_1"/>
</dbReference>
<evidence type="ECO:0000256" key="7">
    <source>
        <dbReference type="ARBA" id="ARBA00022801"/>
    </source>
</evidence>
<feature type="active site" evidence="11">
    <location>
        <position position="37"/>
    </location>
</feature>
<dbReference type="GO" id="GO:0042720">
    <property type="term" value="C:mitochondrial inner membrane peptidase complex"/>
    <property type="evidence" value="ECO:0007669"/>
    <property type="project" value="InterPro"/>
</dbReference>
<feature type="signal peptide" evidence="12">
    <location>
        <begin position="1"/>
        <end position="22"/>
    </location>
</feature>
<feature type="domain" description="Peptidase S26" evidence="13">
    <location>
        <begin position="9"/>
        <end position="100"/>
    </location>
</feature>
<comment type="subcellular location">
    <subcellularLocation>
        <location evidence="1">Mitochondrion inner membrane</location>
        <topology evidence="1">Single-pass membrane protein</topology>
    </subcellularLocation>
</comment>
<feature type="active site" evidence="11">
    <location>
        <position position="87"/>
    </location>
</feature>
<dbReference type="InterPro" id="IPR037730">
    <property type="entry name" value="IMP2"/>
</dbReference>
<keyword evidence="8" id="KW-1133">Transmembrane helix</keyword>